<feature type="chain" id="PRO_5028927582" description="Lipoprotein" evidence="1">
    <location>
        <begin position="24"/>
        <end position="283"/>
    </location>
</feature>
<name>A0A7G7W6U7_9BACT</name>
<evidence type="ECO:0000313" key="3">
    <source>
        <dbReference type="Proteomes" id="UP000515489"/>
    </source>
</evidence>
<dbReference type="RefSeq" id="WP_185888007.1">
    <property type="nucleotide sequence ID" value="NZ_CP060202.1"/>
</dbReference>
<dbReference type="PROSITE" id="PS51257">
    <property type="entry name" value="PROKAR_LIPOPROTEIN"/>
    <property type="match status" value="1"/>
</dbReference>
<reference evidence="2 3" key="1">
    <citation type="submission" date="2020-08" db="EMBL/GenBank/DDBJ databases">
        <title>Hymenobacter sp. S2-20-2 genome sequencing.</title>
        <authorList>
            <person name="Jin L."/>
        </authorList>
    </citation>
    <scope>NUCLEOTIDE SEQUENCE [LARGE SCALE GENOMIC DNA]</scope>
    <source>
        <strain evidence="2 3">S2-20-2</strain>
    </source>
</reference>
<organism evidence="2 3">
    <name type="scientific">Hymenobacter sediminicola</name>
    <dbReference type="NCBI Taxonomy" id="2761579"/>
    <lineage>
        <taxon>Bacteria</taxon>
        <taxon>Pseudomonadati</taxon>
        <taxon>Bacteroidota</taxon>
        <taxon>Cytophagia</taxon>
        <taxon>Cytophagales</taxon>
        <taxon>Hymenobacteraceae</taxon>
        <taxon>Hymenobacter</taxon>
    </lineage>
</organism>
<gene>
    <name evidence="2" type="ORF">H4317_18395</name>
</gene>
<keyword evidence="1" id="KW-0732">Signal</keyword>
<feature type="signal peptide" evidence="1">
    <location>
        <begin position="1"/>
        <end position="23"/>
    </location>
</feature>
<dbReference type="EMBL" id="CP060202">
    <property type="protein sequence ID" value="QNH62090.1"/>
    <property type="molecule type" value="Genomic_DNA"/>
</dbReference>
<proteinExistence type="predicted"/>
<evidence type="ECO:0008006" key="4">
    <source>
        <dbReference type="Google" id="ProtNLM"/>
    </source>
</evidence>
<dbReference type="KEGG" id="hsk:H4317_18395"/>
<protein>
    <recommendedName>
        <fullName evidence="4">Lipoprotein</fullName>
    </recommendedName>
</protein>
<dbReference type="AlphaFoldDB" id="A0A7G7W6U7"/>
<accession>A0A7G7W6U7</accession>
<keyword evidence="3" id="KW-1185">Reference proteome</keyword>
<dbReference type="Proteomes" id="UP000515489">
    <property type="component" value="Chromosome"/>
</dbReference>
<evidence type="ECO:0000256" key="1">
    <source>
        <dbReference type="SAM" id="SignalP"/>
    </source>
</evidence>
<evidence type="ECO:0000313" key="2">
    <source>
        <dbReference type="EMBL" id="QNH62090.1"/>
    </source>
</evidence>
<sequence length="283" mass="29892">MKTSFHTLSIAALAGGLLLFGTAACNKDKEQPALESIESAEDAGAAEDETGSLNDLVEAAAPVDASVANGPVAEPADMARLLSACATRTYDPSTRTLTIDFGLTNCIGPNGVAHRGKIVAVYSGPFRQQGSSVTITLLNYFRNDNQHTGTRVITNAGDGSYTLSVRNASVITPNGTHSWTAQRTYTRLAGQGTRTILDDRYSVTGQAGGTNRRGVEYTAAIQQPLLKEFTVGCARFFTAGTVSISNSRGKTMLLDYDPTGTQACDNIASVTCNGRTRTIRLGR</sequence>